<accession>A0A5M6CQF4</accession>
<gene>
    <name evidence="2" type="ORF">F0919_05950</name>
</gene>
<dbReference type="NCBIfam" id="TIGR04131">
    <property type="entry name" value="Bac_Flav_CTERM"/>
    <property type="match status" value="1"/>
</dbReference>
<keyword evidence="3" id="KW-1185">Reference proteome</keyword>
<dbReference type="Proteomes" id="UP000323632">
    <property type="component" value="Unassembled WGS sequence"/>
</dbReference>
<reference evidence="2 3" key="1">
    <citation type="submission" date="2019-09" db="EMBL/GenBank/DDBJ databases">
        <title>Genome sequence and assembly of Taibaiella sp.</title>
        <authorList>
            <person name="Chhetri G."/>
        </authorList>
    </citation>
    <scope>NUCLEOTIDE SEQUENCE [LARGE SCALE GENOMIC DNA]</scope>
    <source>
        <strain evidence="2 3">KVB11</strain>
    </source>
</reference>
<organism evidence="2 3">
    <name type="scientific">Taibaiella lutea</name>
    <dbReference type="NCBI Taxonomy" id="2608001"/>
    <lineage>
        <taxon>Bacteria</taxon>
        <taxon>Pseudomonadati</taxon>
        <taxon>Bacteroidota</taxon>
        <taxon>Chitinophagia</taxon>
        <taxon>Chitinophagales</taxon>
        <taxon>Chitinophagaceae</taxon>
        <taxon>Taibaiella</taxon>
    </lineage>
</organism>
<evidence type="ECO:0000313" key="3">
    <source>
        <dbReference type="Proteomes" id="UP000323632"/>
    </source>
</evidence>
<keyword evidence="1" id="KW-0732">Signal</keyword>
<proteinExistence type="predicted"/>
<evidence type="ECO:0000256" key="1">
    <source>
        <dbReference type="SAM" id="SignalP"/>
    </source>
</evidence>
<protein>
    <submittedName>
        <fullName evidence="2">Gliding motility-associated C-terminal domain-containing protein</fullName>
    </submittedName>
</protein>
<dbReference type="EMBL" id="VWSH01000001">
    <property type="protein sequence ID" value="KAA5537213.1"/>
    <property type="molecule type" value="Genomic_DNA"/>
</dbReference>
<comment type="caution">
    <text evidence="2">The sequence shown here is derived from an EMBL/GenBank/DDBJ whole genome shotgun (WGS) entry which is preliminary data.</text>
</comment>
<dbReference type="InterPro" id="IPR013783">
    <property type="entry name" value="Ig-like_fold"/>
</dbReference>
<feature type="signal peptide" evidence="1">
    <location>
        <begin position="1"/>
        <end position="27"/>
    </location>
</feature>
<feature type="chain" id="PRO_5024407237" evidence="1">
    <location>
        <begin position="28"/>
        <end position="1827"/>
    </location>
</feature>
<name>A0A5M6CQF4_9BACT</name>
<dbReference type="InterPro" id="IPR026341">
    <property type="entry name" value="T9SS_type_B"/>
</dbReference>
<dbReference type="Pfam" id="PF13585">
    <property type="entry name" value="CHU_C"/>
    <property type="match status" value="1"/>
</dbReference>
<sequence length="1827" mass="193466">MNYMIKFLRFALQITLLCLALVHEAGAQKTDIGPEASKSNFTSFNKKRQATNMALWRQLNDPKYYNHPEFGILPADAPNENCIEIYSERTADKRFFRDAADTTKYYSQQALGHLNILKSGHWETIDHRLQSVGYKIYKSANCAEPVVFNLNTNDLAINTALGKISFNRWHLIAKDGMQEQRLAEANLQDYTAGEDGIYVNNIFNGIDAELKVYRGAVKTNFIIKSMQYGKHDMLIFRDEFSGTGNTKLEFMADPMQKYGTGEVAVFHNGNDVLHINQGVGYVKDQGKDAMIELQYQLNGSTLDILVPGQWIEDNAGHQIIIDPLVTGTATLAANAIVGSGFSFNCYNAYCAYNLNANVPPAATITNVAFTFTYIASGACWRNDGGFSFHTGNCMSPSANGAIYFCNLAGGGSCSGTNFSIMDDVANCLPAPSCAAQTIPFQMRFYRCFNPSPGCSGTCIGAGSPWTMTITGRTVEFQNPNNAITLSAASICQGESVTATAAAAVFGVPPYTYSWSLNPTGVPVAATGSPANIILNNPGNNTIYLRVRDACDNTITAQRNITVHPVITANENITICANQLPYTWNGMMVNSGGNNAATFTSPATGTGCDSITTLNLTVNPILIVNENITICTNQLPFTWNGMMVNTGGNNAATFTSPATGTGCDSITTLNLTVNPTLAANENITICANQLPFLWNGIMVNMGGNNAATFTSPATGTGCDSITTLNLTVNPTLAANENITICANQLPFLWNGIMVNMGGNNAATFTSSATGTGCDSVTTLNLTVNPTLTANENITICVNQLPYTWNGIMVNMGGNNAATFTSPATGTGCDSVTTLNLTVNPTLEANENITICSSQLPFQWNGMMVNAGGNNAATFTSSATGTGCDSTTTLNLIVNPTLAANENITVCSSQLPYTWNGMTVNAGGNNAATFTSPATGTGCDSITTLNLTVNPTLAANENITICANQLPYTWNGIMVNMGGNNAATFTSPATGTGCDSTTTLNLTVNPTLTANENITICSNQLPFQWNGMTVNAGGNNAATFTSPANTTGCDSITTLNLTVNPTIAANENITICANQLPYTWNGIMVNMGGNNAATFTSPATGTGCDSTTTLNLTVNPTLAANENITICANQLPFLWNGMMVNMGGNNAATFISPATATGCDSTTTLNLTVNPTLTENENITVCANQLPFSWNGMMVNMGGNNAATFTSPATGTGCDSITTLNLTVNPTLAANENITICANQLPFLWNGMMVNAGGNNAATFTSTATGTGCDSTTTLNLTVNPTFTANENITICANQLPFSWNGIMVNMGGNNAATFTSPATGTGCDSVTTLNLTVNPTLAANENITICANQLPFLWNGMMVNAGGNNAATFTSPATGTGCDSITTLNLTVNPTLAANENITICSSQLPYTWNGVMVNAGGNNAATFTSPATGTGCDSITTLNLTVNPTLAANENITICSSQLPYTWNGMMVNAGGNNAATFTSPATGTGCDSVTTLNLTVNPVLMANENITICANQLPFLWNGIMVNMGGNNAATFTSPATGTGCDSVTTLNLTVNPPPVIAPILTITDCDSVTFEGITYIASQILQDTFYNVNNCDSLYRTIDIRISESSKTEIIAEICQGEQYRFDGEFYQNPGVYTKTYNGSGGCDSIRELTLTVHPLPVLTIDIAHDPLICVGDTLTMTGSGADRYNWFVNNVHASAFNPANIPLPLKENTIVIQGESTFQCVDSTSIFVAAEDCCGISIPNAFSPNSDGLNDKFGAITAGHPRSYKIQIFDRWGKKVFISYNIYSQWDGTFNGIMSDVGTYFYLIQSECTDGSLFQKKGEVILLR</sequence>
<dbReference type="Gene3D" id="2.60.40.10">
    <property type="entry name" value="Immunoglobulins"/>
    <property type="match status" value="1"/>
</dbReference>
<evidence type="ECO:0000313" key="2">
    <source>
        <dbReference type="EMBL" id="KAA5537213.1"/>
    </source>
</evidence>